<gene>
    <name evidence="2" type="ORF">PCANC_06345</name>
</gene>
<comment type="caution">
    <text evidence="2">The sequence shown here is derived from an EMBL/GenBank/DDBJ whole genome shotgun (WGS) entry which is preliminary data.</text>
</comment>
<name>A0A2N5T1R4_9BASI</name>
<dbReference type="AlphaFoldDB" id="A0A2N5T1R4"/>
<keyword evidence="1" id="KW-0472">Membrane</keyword>
<organism evidence="2 3">
    <name type="scientific">Puccinia coronata f. sp. avenae</name>
    <dbReference type="NCBI Taxonomy" id="200324"/>
    <lineage>
        <taxon>Eukaryota</taxon>
        <taxon>Fungi</taxon>
        <taxon>Dikarya</taxon>
        <taxon>Basidiomycota</taxon>
        <taxon>Pucciniomycotina</taxon>
        <taxon>Pucciniomycetes</taxon>
        <taxon>Pucciniales</taxon>
        <taxon>Pucciniaceae</taxon>
        <taxon>Puccinia</taxon>
    </lineage>
</organism>
<dbReference type="EMBL" id="PGCJ01000813">
    <property type="protein sequence ID" value="PLW19415.1"/>
    <property type="molecule type" value="Genomic_DNA"/>
</dbReference>
<reference evidence="2 3" key="1">
    <citation type="submission" date="2017-11" db="EMBL/GenBank/DDBJ databases">
        <title>De novo assembly and phasing of dikaryotic genomes from two isolates of Puccinia coronata f. sp. avenae, the causal agent of oat crown rust.</title>
        <authorList>
            <person name="Miller M.E."/>
            <person name="Zhang Y."/>
            <person name="Omidvar V."/>
            <person name="Sperschneider J."/>
            <person name="Schwessinger B."/>
            <person name="Raley C."/>
            <person name="Palmer J.M."/>
            <person name="Garnica D."/>
            <person name="Upadhyaya N."/>
            <person name="Rathjen J."/>
            <person name="Taylor J.M."/>
            <person name="Park R.F."/>
            <person name="Dodds P.N."/>
            <person name="Hirsch C.D."/>
            <person name="Kianian S.F."/>
            <person name="Figueroa M."/>
        </authorList>
    </citation>
    <scope>NUCLEOTIDE SEQUENCE [LARGE SCALE GENOMIC DNA]</scope>
    <source>
        <strain evidence="2">12NC29</strain>
    </source>
</reference>
<accession>A0A2N5T1R4</accession>
<feature type="transmembrane region" description="Helical" evidence="1">
    <location>
        <begin position="205"/>
        <end position="229"/>
    </location>
</feature>
<dbReference type="OrthoDB" id="2501137at2759"/>
<keyword evidence="1" id="KW-1133">Transmembrane helix</keyword>
<sequence length="321" mass="35115">MGDGRSTSSASGSYRYKSSTSMLAKVVIFDLGRHHSAATSSPPIEKLFVSLSGLQLPNPLRLQLVILAGFFLTIYRINKRTGRQETNLSSSFRLIMEPTLISKAALASSPNLSSPTIYPAPSTMLMNFVVVLAFGTMANSAIGALTGLFGSLIWQHDRRVAQIIMSIGGLAGGIGGLLHAIVIVNDRRKIDKNVIDQHNDDFVRVFTRVFSQAPCWSVIGASIGFWIAKKSSCDITFAILILTALAGTLGFACYAMLMCWLTGSYCHLLILQNQVLVLAEKMDIWRDSRIQSQAPYNPLMPEFESSPTKAKQIAIDIKEHE</sequence>
<feature type="transmembrane region" description="Helical" evidence="1">
    <location>
        <begin position="60"/>
        <end position="77"/>
    </location>
</feature>
<keyword evidence="1" id="KW-0812">Transmembrane</keyword>
<evidence type="ECO:0000313" key="2">
    <source>
        <dbReference type="EMBL" id="PLW19415.1"/>
    </source>
</evidence>
<evidence type="ECO:0000313" key="3">
    <source>
        <dbReference type="Proteomes" id="UP000235388"/>
    </source>
</evidence>
<evidence type="ECO:0000256" key="1">
    <source>
        <dbReference type="SAM" id="Phobius"/>
    </source>
</evidence>
<feature type="transmembrane region" description="Helical" evidence="1">
    <location>
        <begin position="235"/>
        <end position="261"/>
    </location>
</feature>
<feature type="transmembrane region" description="Helical" evidence="1">
    <location>
        <begin position="160"/>
        <end position="184"/>
    </location>
</feature>
<dbReference type="Proteomes" id="UP000235388">
    <property type="component" value="Unassembled WGS sequence"/>
</dbReference>
<proteinExistence type="predicted"/>
<feature type="transmembrane region" description="Helical" evidence="1">
    <location>
        <begin position="128"/>
        <end position="154"/>
    </location>
</feature>
<protein>
    <submittedName>
        <fullName evidence="2">Uncharacterized protein</fullName>
    </submittedName>
</protein>
<keyword evidence="3" id="KW-1185">Reference proteome</keyword>